<dbReference type="RefSeq" id="WP_021761518.1">
    <property type="nucleotide sequence ID" value="NC_022444.1"/>
</dbReference>
<comment type="subunit">
    <text evidence="8">Homodimer.</text>
</comment>
<reference evidence="11" key="2">
    <citation type="submission" date="2013-07" db="EMBL/GenBank/DDBJ databases">
        <authorList>
            <person name="Morais-Silva F.O."/>
            <person name="Rezende A.M."/>
            <person name="Pimentel C."/>
            <person name="Resende D.M."/>
            <person name="Santos C.I."/>
            <person name="Clemente C."/>
            <person name="de Oliveira L.M."/>
            <person name="da Silva S.M."/>
            <person name="Costa D.A."/>
            <person name="Varela-Raposo A."/>
            <person name="Horacio E.C.A."/>
            <person name="Matos M."/>
            <person name="Flores O."/>
            <person name="Ruiz J.C."/>
            <person name="Rodrigues-Pousada C."/>
        </authorList>
    </citation>
    <scope>NUCLEOTIDE SEQUENCE [LARGE SCALE GENOMIC DNA]</scope>
    <source>
        <strain evidence="11">ATCC 19364 / DSM 1382 / NCIMB 9332 / VKM B-1759</strain>
    </source>
</reference>
<dbReference type="PANTHER" id="PTHR31689:SF0">
    <property type="entry name" value="DIAMINOPIMELATE EPIMERASE"/>
    <property type="match status" value="1"/>
</dbReference>
<sequence length="284" mass="30475">MPGATRLLEFHKLHGCGNDFIFIDNRTLQLPQEHMARWATILCQRAFSIGADGLIFLESPAPDPGCDYRWHFFNADGSRAEMCGNASRCAATLAVRLDLAGPAHRFLTDAGPILAQVLEETPAGARVKVQLTPPHDLWLGESLALNGVPHTVNHVNTGVPHAVVIVDDVWSVDVRTLGRALRQHERFAPKGTNANFIQIVDNKSILLRTYERGVEDETYACGTGAAASALVAQQLGFADAEVHVTTTGKEVLTITSDGGQVFLTGAAAYVFAGTLDAAALGLPR</sequence>
<evidence type="ECO:0000256" key="7">
    <source>
        <dbReference type="ARBA" id="ARBA00051712"/>
    </source>
</evidence>
<evidence type="ECO:0000256" key="5">
    <source>
        <dbReference type="ARBA" id="ARBA00023154"/>
    </source>
</evidence>
<name>T2GEY8_MEGG1</name>
<feature type="binding site" evidence="8">
    <location>
        <begin position="222"/>
        <end position="223"/>
    </location>
    <ligand>
        <name>substrate</name>
    </ligand>
</feature>
<reference evidence="10 11" key="1">
    <citation type="journal article" date="2013" name="J. Bacteriol.">
        <title>Roles of HynAB and Ech, the only two hydrogenases found in the model sulfate reducer Desulfovibrio gigas.</title>
        <authorList>
            <person name="Morais-Silva F.O."/>
            <person name="Santos C.I."/>
            <person name="Rodrigues R."/>
            <person name="Pereira I.A."/>
            <person name="Rodrigues-Pousada C."/>
        </authorList>
    </citation>
    <scope>NUCLEOTIDE SEQUENCE [LARGE SCALE GENOMIC DNA]</scope>
    <source>
        <strain evidence="11">ATCC 19364 / DSM 1382 / NCIMB 9332 / VKM B-1759</strain>
    </source>
</reference>
<comment type="function">
    <text evidence="8">Catalyzes the stereoinversion of LL-2,6-diaminopimelate (L,L-DAP) to meso-diaminopimelate (meso-DAP), a precursor of L-lysine and an essential component of the bacterial peptidoglycan.</text>
</comment>
<dbReference type="GO" id="GO:0005829">
    <property type="term" value="C:cytosol"/>
    <property type="evidence" value="ECO:0007669"/>
    <property type="project" value="TreeGrafter"/>
</dbReference>
<feature type="binding site" evidence="8">
    <location>
        <begin position="84"/>
        <end position="85"/>
    </location>
    <ligand>
        <name>substrate</name>
    </ligand>
</feature>
<evidence type="ECO:0000256" key="9">
    <source>
        <dbReference type="PROSITE-ProRule" id="PRU10125"/>
    </source>
</evidence>
<gene>
    <name evidence="8" type="primary">dapF</name>
    <name evidence="10" type="ORF">DGI_2761</name>
</gene>
<dbReference type="Gene3D" id="3.10.310.10">
    <property type="entry name" value="Diaminopimelate Epimerase, Chain A, domain 1"/>
    <property type="match status" value="2"/>
</dbReference>
<proteinExistence type="inferred from homology"/>
<comment type="caution">
    <text evidence="8">Lacks conserved residue(s) required for the propagation of feature annotation.</text>
</comment>
<organism evidence="10 11">
    <name type="scientific">Megalodesulfovibrio gigas (strain ATCC 19364 / DSM 1382 / NCIMB 9332 / VKM B-1759)</name>
    <name type="common">Desulfovibrio gigas</name>
    <dbReference type="NCBI Taxonomy" id="1121448"/>
    <lineage>
        <taxon>Bacteria</taxon>
        <taxon>Pseudomonadati</taxon>
        <taxon>Thermodesulfobacteriota</taxon>
        <taxon>Desulfovibrionia</taxon>
        <taxon>Desulfovibrionales</taxon>
        <taxon>Desulfovibrionaceae</taxon>
        <taxon>Megalodesulfovibrio</taxon>
    </lineage>
</organism>
<dbReference type="PANTHER" id="PTHR31689">
    <property type="entry name" value="DIAMINOPIMELATE EPIMERASE, CHLOROPLASTIC"/>
    <property type="match status" value="1"/>
</dbReference>
<comment type="catalytic activity">
    <reaction evidence="7 8">
        <text>(2S,6S)-2,6-diaminopimelate = meso-2,6-diaminopimelate</text>
        <dbReference type="Rhea" id="RHEA:15393"/>
        <dbReference type="ChEBI" id="CHEBI:57609"/>
        <dbReference type="ChEBI" id="CHEBI:57791"/>
        <dbReference type="EC" id="5.1.1.7"/>
    </reaction>
</comment>
<keyword evidence="4 8" id="KW-0028">Amino-acid biosynthesis</keyword>
<dbReference type="AlphaFoldDB" id="T2GEY8"/>
<dbReference type="Proteomes" id="UP000016587">
    <property type="component" value="Chromosome"/>
</dbReference>
<evidence type="ECO:0000313" key="10">
    <source>
        <dbReference type="EMBL" id="AGW14492.1"/>
    </source>
</evidence>
<dbReference type="InterPro" id="IPR001653">
    <property type="entry name" value="DAP_epimerase_DapF"/>
</dbReference>
<evidence type="ECO:0000256" key="3">
    <source>
        <dbReference type="ARBA" id="ARBA00013080"/>
    </source>
</evidence>
<keyword evidence="11" id="KW-1185">Reference proteome</keyword>
<dbReference type="OrthoDB" id="9805408at2"/>
<feature type="binding site" evidence="8">
    <location>
        <position position="74"/>
    </location>
    <ligand>
        <name>substrate</name>
    </ligand>
</feature>
<comment type="similarity">
    <text evidence="2 8">Belongs to the diaminopimelate epimerase family.</text>
</comment>
<evidence type="ECO:0000256" key="6">
    <source>
        <dbReference type="ARBA" id="ARBA00023235"/>
    </source>
</evidence>
<evidence type="ECO:0000256" key="4">
    <source>
        <dbReference type="ARBA" id="ARBA00022605"/>
    </source>
</evidence>
<keyword evidence="8" id="KW-0963">Cytoplasm</keyword>
<dbReference type="PATRIC" id="fig|1121448.10.peg.2723"/>
<accession>T2GEY8</accession>
<feature type="binding site" evidence="8">
    <location>
        <position position="193"/>
    </location>
    <ligand>
        <name>substrate</name>
    </ligand>
</feature>
<dbReference type="InterPro" id="IPR018510">
    <property type="entry name" value="DAP_epimerase_AS"/>
</dbReference>
<evidence type="ECO:0000256" key="2">
    <source>
        <dbReference type="ARBA" id="ARBA00010219"/>
    </source>
</evidence>
<feature type="active site" evidence="9">
    <location>
        <position position="83"/>
    </location>
</feature>
<feature type="active site" description="Proton donor" evidence="8">
    <location>
        <position position="83"/>
    </location>
</feature>
<dbReference type="GO" id="GO:0009089">
    <property type="term" value="P:lysine biosynthetic process via diaminopimelate"/>
    <property type="evidence" value="ECO:0007669"/>
    <property type="project" value="UniProtKB-UniRule"/>
</dbReference>
<keyword evidence="6 8" id="KW-0413">Isomerase</keyword>
<feature type="site" description="Could be important to modulate the pK values of the two catalytic cysteine residues" evidence="8">
    <location>
        <position position="211"/>
    </location>
</feature>
<feature type="binding site" evidence="8">
    <location>
        <position position="18"/>
    </location>
    <ligand>
        <name>substrate</name>
    </ligand>
</feature>
<dbReference type="GO" id="GO:0008837">
    <property type="term" value="F:diaminopimelate epimerase activity"/>
    <property type="evidence" value="ECO:0007669"/>
    <property type="project" value="UniProtKB-UniRule"/>
</dbReference>
<dbReference type="KEGG" id="dgg:DGI_2761"/>
<evidence type="ECO:0000256" key="8">
    <source>
        <dbReference type="HAMAP-Rule" id="MF_00197"/>
    </source>
</evidence>
<comment type="pathway">
    <text evidence="1 8">Amino-acid biosynthesis; L-lysine biosynthesis via DAP pathway; DL-2,6-diaminopimelate from LL-2,6-diaminopimelate: step 1/1.</text>
</comment>
<dbReference type="Pfam" id="PF01678">
    <property type="entry name" value="DAP_epimerase"/>
    <property type="match status" value="2"/>
</dbReference>
<evidence type="ECO:0000313" key="11">
    <source>
        <dbReference type="Proteomes" id="UP000016587"/>
    </source>
</evidence>
<comment type="subcellular location">
    <subcellularLocation>
        <location evidence="8">Cytoplasm</location>
    </subcellularLocation>
</comment>
<dbReference type="eggNOG" id="COG0253">
    <property type="taxonomic scope" value="Bacteria"/>
</dbReference>
<feature type="active site" description="Proton acceptor" evidence="8">
    <location>
        <position position="221"/>
    </location>
</feature>
<keyword evidence="5 8" id="KW-0457">Lysine biosynthesis</keyword>
<protein>
    <recommendedName>
        <fullName evidence="3 8">Diaminopimelate epimerase</fullName>
        <shortName evidence="8">DAP epimerase</shortName>
        <ecNumber evidence="3 8">5.1.1.7</ecNumber>
    </recommendedName>
    <alternativeName>
        <fullName evidence="8">PLP-independent amino acid racemase</fullName>
    </alternativeName>
</protein>
<evidence type="ECO:0000256" key="1">
    <source>
        <dbReference type="ARBA" id="ARBA00005196"/>
    </source>
</evidence>
<dbReference type="NCBIfam" id="TIGR00652">
    <property type="entry name" value="DapF"/>
    <property type="match status" value="1"/>
</dbReference>
<dbReference type="EC" id="5.1.1.7" evidence="3 8"/>
<dbReference type="UniPathway" id="UPA00034">
    <property type="reaction ID" value="UER00025"/>
</dbReference>
<dbReference type="PROSITE" id="PS01326">
    <property type="entry name" value="DAP_EPIMERASE"/>
    <property type="match status" value="1"/>
</dbReference>
<dbReference type="STRING" id="1121448.DGI_2761"/>
<dbReference type="SUPFAM" id="SSF54506">
    <property type="entry name" value="Diaminopimelate epimerase-like"/>
    <property type="match status" value="2"/>
</dbReference>
<dbReference type="HAMAP" id="MF_00197">
    <property type="entry name" value="DAP_epimerase"/>
    <property type="match status" value="1"/>
</dbReference>
<dbReference type="EMBL" id="CP006585">
    <property type="protein sequence ID" value="AGW14492.1"/>
    <property type="molecule type" value="Genomic_DNA"/>
</dbReference>
<feature type="site" description="Could be important to modulate the pK values of the two catalytic cysteine residues" evidence="8">
    <location>
        <position position="161"/>
    </location>
</feature>
<feature type="binding site" evidence="8">
    <location>
        <begin position="211"/>
        <end position="212"/>
    </location>
    <ligand>
        <name>substrate</name>
    </ligand>
</feature>
<dbReference type="HOGENOM" id="CLU_053306_3_2_7"/>